<dbReference type="SUPFAM" id="SSF69989">
    <property type="entry name" value="C-terminal domain of PLC-beta"/>
    <property type="match status" value="1"/>
</dbReference>
<organism evidence="17">
    <name type="scientific">Darwinula stevensoni</name>
    <dbReference type="NCBI Taxonomy" id="69355"/>
    <lineage>
        <taxon>Eukaryota</taxon>
        <taxon>Metazoa</taxon>
        <taxon>Ecdysozoa</taxon>
        <taxon>Arthropoda</taxon>
        <taxon>Crustacea</taxon>
        <taxon>Oligostraca</taxon>
        <taxon>Ostracoda</taxon>
        <taxon>Podocopa</taxon>
        <taxon>Podocopida</taxon>
        <taxon>Darwinulocopina</taxon>
        <taxon>Darwinuloidea</taxon>
        <taxon>Darwinulidae</taxon>
        <taxon>Darwinula</taxon>
    </lineage>
</organism>
<dbReference type="SUPFAM" id="SSF51695">
    <property type="entry name" value="PLC-like phosphodiesterases"/>
    <property type="match status" value="1"/>
</dbReference>
<dbReference type="Proteomes" id="UP000677054">
    <property type="component" value="Unassembled WGS sequence"/>
</dbReference>
<dbReference type="GO" id="GO:0007186">
    <property type="term" value="P:G protein-coupled receptor signaling pathway"/>
    <property type="evidence" value="ECO:0007669"/>
    <property type="project" value="TreeGrafter"/>
</dbReference>
<feature type="compositionally biased region" description="Basic and acidic residues" evidence="14">
    <location>
        <begin position="531"/>
        <end position="540"/>
    </location>
</feature>
<feature type="region of interest" description="Disordered" evidence="14">
    <location>
        <begin position="842"/>
        <end position="941"/>
    </location>
</feature>
<comment type="cofactor">
    <cofactor evidence="11">
        <name>Ca(2+)</name>
        <dbReference type="ChEBI" id="CHEBI:29108"/>
    </cofactor>
    <text evidence="11">Binds 1 Ca(2+) ion per subunit.</text>
</comment>
<dbReference type="PRINTS" id="PR00390">
    <property type="entry name" value="PHPHLIPASEC"/>
</dbReference>
<evidence type="ECO:0000259" key="16">
    <source>
        <dbReference type="PROSITE" id="PS50008"/>
    </source>
</evidence>
<dbReference type="Gene3D" id="1.10.3520.10">
    <property type="entry name" value="Glycolipid transfer protein"/>
    <property type="match status" value="1"/>
</dbReference>
<dbReference type="GO" id="GO:0051209">
    <property type="term" value="P:release of sequestered calcium ion into cytosol"/>
    <property type="evidence" value="ECO:0007669"/>
    <property type="project" value="TreeGrafter"/>
</dbReference>
<evidence type="ECO:0000256" key="14">
    <source>
        <dbReference type="SAM" id="MobiDB-lite"/>
    </source>
</evidence>
<evidence type="ECO:0000313" key="17">
    <source>
        <dbReference type="EMBL" id="CAD7241678.1"/>
    </source>
</evidence>
<gene>
    <name evidence="17" type="ORF">DSTB1V02_LOCUS1660</name>
</gene>
<dbReference type="Pfam" id="PF22631">
    <property type="entry name" value="PLCB1-4-like_EFh"/>
    <property type="match status" value="1"/>
</dbReference>
<keyword evidence="5 11" id="KW-0106">Calcium</keyword>
<feature type="binding site" evidence="11">
    <location>
        <position position="347"/>
    </location>
    <ligand>
        <name>Ca(2+)</name>
        <dbReference type="ChEBI" id="CHEBI:29108"/>
    </ligand>
</feature>
<dbReference type="InterPro" id="IPR042531">
    <property type="entry name" value="PLC-beta_C_sf"/>
</dbReference>
<evidence type="ECO:0000256" key="6">
    <source>
        <dbReference type="ARBA" id="ARBA00022963"/>
    </source>
</evidence>
<dbReference type="GO" id="GO:0005737">
    <property type="term" value="C:cytoplasm"/>
    <property type="evidence" value="ECO:0007669"/>
    <property type="project" value="UniProtKB-SubCell"/>
</dbReference>
<evidence type="ECO:0000256" key="1">
    <source>
        <dbReference type="ARBA" id="ARBA00004496"/>
    </source>
</evidence>
<dbReference type="EC" id="3.1.4.11" evidence="9"/>
<dbReference type="EMBL" id="CAJPEV010000163">
    <property type="protein sequence ID" value="CAG0881646.1"/>
    <property type="molecule type" value="Genomic_DNA"/>
</dbReference>
<dbReference type="InterPro" id="IPR053945">
    <property type="entry name" value="PLCB1-4-like_EFh"/>
</dbReference>
<evidence type="ECO:0000256" key="11">
    <source>
        <dbReference type="PIRSR" id="PIRSR000956-2"/>
    </source>
</evidence>
<dbReference type="GO" id="GO:0016042">
    <property type="term" value="P:lipid catabolic process"/>
    <property type="evidence" value="ECO:0007669"/>
    <property type="project" value="UniProtKB-KW"/>
</dbReference>
<dbReference type="InterPro" id="IPR037862">
    <property type="entry name" value="PLC-beta_PH"/>
</dbReference>
<evidence type="ECO:0000256" key="2">
    <source>
        <dbReference type="ARBA" id="ARBA00022490"/>
    </source>
</evidence>
<name>A0A7R9A394_9CRUS</name>
<keyword evidence="6 9" id="KW-0442">Lipid degradation</keyword>
<dbReference type="SUPFAM" id="SSF50729">
    <property type="entry name" value="PH domain-like"/>
    <property type="match status" value="1"/>
</dbReference>
<accession>A0A7R9A394</accession>
<dbReference type="GO" id="GO:0046488">
    <property type="term" value="P:phosphatidylinositol metabolic process"/>
    <property type="evidence" value="ECO:0007669"/>
    <property type="project" value="TreeGrafter"/>
</dbReference>
<keyword evidence="13" id="KW-0175">Coiled coil</keyword>
<feature type="binding site" evidence="11">
    <location>
        <position position="345"/>
    </location>
    <ligand>
        <name>Ca(2+)</name>
        <dbReference type="ChEBI" id="CHEBI:29108"/>
    </ligand>
</feature>
<protein>
    <recommendedName>
        <fullName evidence="9">1-phosphatidylinositol 4,5-bisphosphate phosphodiesterase</fullName>
        <ecNumber evidence="9">3.1.4.11</ecNumber>
    </recommendedName>
</protein>
<keyword evidence="4 9" id="KW-0378">Hydrolase</keyword>
<dbReference type="Gene3D" id="2.60.40.150">
    <property type="entry name" value="C2 domain"/>
    <property type="match status" value="1"/>
</dbReference>
<dbReference type="CDD" id="cd13361">
    <property type="entry name" value="PH_PLC_beta"/>
    <property type="match status" value="1"/>
</dbReference>
<keyword evidence="7 9" id="KW-0443">Lipid metabolism</keyword>
<keyword evidence="3" id="KW-0597">Phosphoprotein</keyword>
<dbReference type="InterPro" id="IPR001711">
    <property type="entry name" value="PLipase_C_Pinositol-sp_Y"/>
</dbReference>
<feature type="region of interest" description="Disordered" evidence="14">
    <location>
        <begin position="1009"/>
        <end position="1044"/>
    </location>
</feature>
<proteinExistence type="predicted"/>
<dbReference type="Pfam" id="PF08703">
    <property type="entry name" value="PLC-beta_C"/>
    <property type="match status" value="1"/>
</dbReference>
<dbReference type="PIRSF" id="PIRSF000956">
    <property type="entry name" value="PLC-beta"/>
    <property type="match status" value="1"/>
</dbReference>
<dbReference type="InterPro" id="IPR001192">
    <property type="entry name" value="PI-PLC_fam"/>
</dbReference>
<dbReference type="FunFam" id="2.60.40.150:FF:000008">
    <property type="entry name" value="1-phosphatidylinositol 4,5-bisphosphate phosphodiesterase"/>
    <property type="match status" value="1"/>
</dbReference>
<dbReference type="GO" id="GO:0004435">
    <property type="term" value="F:phosphatidylinositol-4,5-bisphosphate phospholipase C activity"/>
    <property type="evidence" value="ECO:0007669"/>
    <property type="project" value="UniProtKB-UniRule"/>
</dbReference>
<feature type="coiled-coil region" evidence="13">
    <location>
        <begin position="1135"/>
        <end position="1173"/>
    </location>
</feature>
<reference evidence="17" key="1">
    <citation type="submission" date="2020-11" db="EMBL/GenBank/DDBJ databases">
        <authorList>
            <person name="Tran Van P."/>
        </authorList>
    </citation>
    <scope>NUCLEOTIDE SEQUENCE</scope>
</reference>
<dbReference type="GO" id="GO:0048015">
    <property type="term" value="P:phosphatidylinositol-mediated signaling"/>
    <property type="evidence" value="ECO:0007669"/>
    <property type="project" value="TreeGrafter"/>
</dbReference>
<dbReference type="PROSITE" id="PS50008">
    <property type="entry name" value="PIPLC_Y_DOMAIN"/>
    <property type="match status" value="1"/>
</dbReference>
<dbReference type="SUPFAM" id="SSF47473">
    <property type="entry name" value="EF-hand"/>
    <property type="match status" value="1"/>
</dbReference>
<dbReference type="Gene3D" id="2.30.29.240">
    <property type="match status" value="1"/>
</dbReference>
<dbReference type="Gene3D" id="3.20.20.190">
    <property type="entry name" value="Phosphatidylinositol (PI) phosphodiesterase"/>
    <property type="match status" value="1"/>
</dbReference>
<dbReference type="OrthoDB" id="269822at2759"/>
<feature type="binding site" evidence="11">
    <location>
        <position position="394"/>
    </location>
    <ligand>
        <name>Ca(2+)</name>
        <dbReference type="ChEBI" id="CHEBI:29108"/>
    </ligand>
</feature>
<evidence type="ECO:0000256" key="8">
    <source>
        <dbReference type="ARBA" id="ARBA00023224"/>
    </source>
</evidence>
<dbReference type="PROSITE" id="PS50007">
    <property type="entry name" value="PIPLC_X_DOMAIN"/>
    <property type="match status" value="1"/>
</dbReference>
<dbReference type="InterPro" id="IPR000008">
    <property type="entry name" value="C2_dom"/>
</dbReference>
<feature type="compositionally biased region" description="Basic and acidic residues" evidence="14">
    <location>
        <begin position="486"/>
        <end position="501"/>
    </location>
</feature>
<evidence type="ECO:0000313" key="18">
    <source>
        <dbReference type="Proteomes" id="UP000677054"/>
    </source>
</evidence>
<dbReference type="Gene3D" id="1.10.238.10">
    <property type="entry name" value="EF-hand"/>
    <property type="match status" value="1"/>
</dbReference>
<comment type="subcellular location">
    <subcellularLocation>
        <location evidence="1">Cytoplasm</location>
    </subcellularLocation>
</comment>
<dbReference type="InterPro" id="IPR011992">
    <property type="entry name" value="EF-hand-dom_pair"/>
</dbReference>
<feature type="compositionally biased region" description="Polar residues" evidence="14">
    <location>
        <begin position="923"/>
        <end position="938"/>
    </location>
</feature>
<dbReference type="EMBL" id="LR899680">
    <property type="protein sequence ID" value="CAD7241678.1"/>
    <property type="molecule type" value="Genomic_DNA"/>
</dbReference>
<feature type="compositionally biased region" description="Basic residues" evidence="14">
    <location>
        <begin position="449"/>
        <end position="460"/>
    </location>
</feature>
<evidence type="ECO:0000256" key="3">
    <source>
        <dbReference type="ARBA" id="ARBA00022553"/>
    </source>
</evidence>
<dbReference type="GO" id="GO:0005509">
    <property type="term" value="F:calcium ion binding"/>
    <property type="evidence" value="ECO:0007669"/>
    <property type="project" value="UniProtKB-UniRule"/>
</dbReference>
<keyword evidence="11" id="KW-0479">Metal-binding</keyword>
<dbReference type="InterPro" id="IPR014815">
    <property type="entry name" value="PLC-beta_C"/>
</dbReference>
<evidence type="ECO:0000256" key="12">
    <source>
        <dbReference type="RuleBase" id="RU361133"/>
    </source>
</evidence>
<dbReference type="InterPro" id="IPR014830">
    <property type="entry name" value="Glycolipid_transfer_prot_dom"/>
</dbReference>
<feature type="domain" description="C2" evidence="15">
    <location>
        <begin position="669"/>
        <end position="796"/>
    </location>
</feature>
<dbReference type="FunFam" id="1.10.238.10:FF:000005">
    <property type="entry name" value="Phosphoinositide phospholipase C"/>
    <property type="match status" value="1"/>
</dbReference>
<evidence type="ECO:0000256" key="9">
    <source>
        <dbReference type="PIRNR" id="PIRNR000956"/>
    </source>
</evidence>
<sequence length="1397" mass="158187">MASAKPGVHVVQLKPIVVPDVLKKGEKCVKWDDDSAVGTPVTLQVDDHGFFLHWTDQNKDSKLRDTVSMMGPAGDSLEDKTLTVVYGTDFANVSFINFCLLKKDVVKLWAEELMSMAYNLLALNASPTTFLRKAYTKLTLIADSRTGNIPVKHLVKTLSCHRDDRKRVEKALDLAGFPAGRDESIPLSKFSFDDFFNFYRNLTARKEVERIFEELCEGNRKKYLTTEQVVSFLNQHQRDPRLNEILYPYATLARARELINLYEPNRYSAQKGQLTVEGFLRYLMGDDNAIISPEKLDLSDDMSQPLPHYFLNSSHNTYLTGHQLTGKAAVEMYRQCLLAGCRCVELDFWNGRTEEPVIVHGYTLVPEIPAKDVIEAIAETAFKTSEFPVILSFENHCNNKQQAKIAQYCREAFGSSLLDKPLEDHPLGPGLPLPSPKDLIRKIIIKNKKKHYHRGGKRSRNAPAASQEQTTLSPTASNDQDSAMDDTVKPRLEKDLSKDSSDDNTESLANGEVEDDDDSDSDDDEEDEFDEKAKKDKGTAGEESEAGAEISALVNYIQPVHFHSFEVAEKRTRYYEMSSFVETQATSLLKEHPVEFVNYNKRQLSRVYPKGTRVDSSNFMPQVFWNAGCQMVALNFQTLDLAMQLNMGIFEFNCRCGFLLKPDFMRRWDRKFDPFAESTVDGIIAGSVSVQVISGQFLSDKKVSTYVEVDMYGLPADTVKRRFRTKVIPNNGINPFYDEEPFIFKKVVLPELAVLRFAVFDESGKLLGNRVLPVVGLRPGLRHIALRNESGQPQGLATLFVRLRVSDYVPDTLSDFAEALANPIKYQSDLEKRELQLRVLTDEDGATGDHQPQDGPIVRSSQENPRPSPLPVPPVLRSPQTSPCQGSSAESGGGGGQVTPQGSLTESIHEGPENGSPGPHHSTPLNRRQNSTKLSPRLSSDDVEISCAPFLLETTNMEAEPLCKLKGEKSVIEKRLELEKKLASVRKKHEKDREKEKLKAQGIINKQPSLVKKISGRVMSKKPSGGSFSSMDESSVERDDDSPESLHQLYREQFHAEKEVFLKYKEQELAALEKVMKSSQARQLRQLKDLQDRDIATLMRQKELQRRQEMRALAVKHRDKDELARLKREVSNSMVDQVVDERKRLGEAYERKREELEVQHEAIRRQFHDEKAQVRAMSKTPQEKMEGGGHKDSFTDYPHPFPTSAERWELPTKEFLEASSGVVTLLDHLGKLFYFPRNDVDTNVKRLKELYEKHSEKYSTLKSLVESEGSIEGPGTHHLLHLKRGLELTSAVFRHLLEDYDTGVRSEGTQDILRKAYRETIERHHAWIVQNTIMMLFSIAPSRKGLIKSLSYGGEGPETEKQVMENMRAWLANFSPCVEEVKDLFNSKGLESEESVV</sequence>
<feature type="active site" evidence="10">
    <location>
        <position position="360"/>
    </location>
</feature>
<keyword evidence="2" id="KW-0963">Cytoplasm</keyword>
<feature type="region of interest" description="Disordered" evidence="14">
    <location>
        <begin position="449"/>
        <end position="546"/>
    </location>
</feature>
<evidence type="ECO:0000256" key="5">
    <source>
        <dbReference type="ARBA" id="ARBA00022837"/>
    </source>
</evidence>
<dbReference type="InterPro" id="IPR035892">
    <property type="entry name" value="C2_domain_sf"/>
</dbReference>
<dbReference type="Pfam" id="PF17787">
    <property type="entry name" value="PH_14"/>
    <property type="match status" value="1"/>
</dbReference>
<feature type="compositionally biased region" description="Pro residues" evidence="14">
    <location>
        <begin position="866"/>
        <end position="876"/>
    </location>
</feature>
<evidence type="ECO:0000259" key="15">
    <source>
        <dbReference type="PROSITE" id="PS50004"/>
    </source>
</evidence>
<feature type="domain" description="PI-PLC Y-box" evidence="16">
    <location>
        <begin position="550"/>
        <end position="666"/>
    </location>
</feature>
<keyword evidence="18" id="KW-1185">Reference proteome</keyword>
<feature type="active site" evidence="10">
    <location>
        <position position="315"/>
    </location>
</feature>
<comment type="catalytic activity">
    <reaction evidence="9 12">
        <text>a 1,2-diacyl-sn-glycero-3-phospho-(1D-myo-inositol-4,5-bisphosphate) + H2O = 1D-myo-inositol 1,4,5-trisphosphate + a 1,2-diacyl-sn-glycerol + H(+)</text>
        <dbReference type="Rhea" id="RHEA:33179"/>
        <dbReference type="ChEBI" id="CHEBI:15377"/>
        <dbReference type="ChEBI" id="CHEBI:15378"/>
        <dbReference type="ChEBI" id="CHEBI:17815"/>
        <dbReference type="ChEBI" id="CHEBI:58456"/>
        <dbReference type="ChEBI" id="CHEBI:203600"/>
        <dbReference type="EC" id="3.1.4.11"/>
    </reaction>
</comment>
<feature type="compositionally biased region" description="Acidic residues" evidence="14">
    <location>
        <begin position="512"/>
        <end position="530"/>
    </location>
</feature>
<dbReference type="PANTHER" id="PTHR10336:SF149">
    <property type="entry name" value="1-PHOSPHATIDYLINOSITOL 4,5-BISPHOSPHATE PHOSPHODIESTERASE CLASSES I AND II"/>
    <property type="match status" value="1"/>
</dbReference>
<dbReference type="GO" id="GO:0120013">
    <property type="term" value="F:lipid transfer activity"/>
    <property type="evidence" value="ECO:0007669"/>
    <property type="project" value="InterPro"/>
</dbReference>
<evidence type="ECO:0000256" key="13">
    <source>
        <dbReference type="SAM" id="Coils"/>
    </source>
</evidence>
<evidence type="ECO:0000256" key="7">
    <source>
        <dbReference type="ARBA" id="ARBA00023098"/>
    </source>
</evidence>
<dbReference type="SUPFAM" id="SSF110004">
    <property type="entry name" value="Glycolipid transfer protein, GLTP"/>
    <property type="match status" value="1"/>
</dbReference>
<dbReference type="PANTHER" id="PTHR10336">
    <property type="entry name" value="PHOSPHOINOSITIDE-SPECIFIC PHOSPHOLIPASE C FAMILY PROTEIN"/>
    <property type="match status" value="1"/>
</dbReference>
<dbReference type="InterPro" id="IPR017946">
    <property type="entry name" value="PLC-like_Pdiesterase_TIM-brl"/>
</dbReference>
<feature type="binding site" evidence="11">
    <location>
        <position position="316"/>
    </location>
    <ligand>
        <name>Ca(2+)</name>
        <dbReference type="ChEBI" id="CHEBI:29108"/>
    </ligand>
</feature>
<dbReference type="Pfam" id="PF08718">
    <property type="entry name" value="GLTP"/>
    <property type="match status" value="1"/>
</dbReference>
<dbReference type="InterPro" id="IPR036497">
    <property type="entry name" value="GLTP_sf"/>
</dbReference>
<dbReference type="SMART" id="SM00149">
    <property type="entry name" value="PLCYc"/>
    <property type="match status" value="1"/>
</dbReference>
<feature type="coiled-coil region" evidence="13">
    <location>
        <begin position="1237"/>
        <end position="1264"/>
    </location>
</feature>
<dbReference type="SMART" id="SM00148">
    <property type="entry name" value="PLCXc"/>
    <property type="match status" value="1"/>
</dbReference>
<feature type="compositionally biased region" description="Low complexity" evidence="14">
    <location>
        <begin position="1024"/>
        <end position="1033"/>
    </location>
</feature>
<dbReference type="SMART" id="SM00239">
    <property type="entry name" value="C2"/>
    <property type="match status" value="1"/>
</dbReference>
<feature type="compositionally biased region" description="Polar residues" evidence="14">
    <location>
        <begin position="464"/>
        <end position="481"/>
    </location>
</feature>
<dbReference type="Pfam" id="PF00387">
    <property type="entry name" value="PI-PLC-Y"/>
    <property type="match status" value="1"/>
</dbReference>
<dbReference type="InterPro" id="IPR016280">
    <property type="entry name" value="PLC-beta"/>
</dbReference>
<evidence type="ECO:0000256" key="4">
    <source>
        <dbReference type="ARBA" id="ARBA00022801"/>
    </source>
</evidence>
<dbReference type="Gene3D" id="1.20.1230.10">
    <property type="entry name" value="Phospholipase C beta, distal C-terminal domain"/>
    <property type="match status" value="1"/>
</dbReference>
<keyword evidence="8 9" id="KW-0807">Transducer</keyword>
<dbReference type="Pfam" id="PF00388">
    <property type="entry name" value="PI-PLC-X"/>
    <property type="match status" value="1"/>
</dbReference>
<dbReference type="PROSITE" id="PS50004">
    <property type="entry name" value="C2"/>
    <property type="match status" value="1"/>
</dbReference>
<dbReference type="CDD" id="cd00275">
    <property type="entry name" value="C2_PLC_like"/>
    <property type="match status" value="1"/>
</dbReference>
<dbReference type="SUPFAM" id="SSF49562">
    <property type="entry name" value="C2 domain (Calcium/lipid-binding domain, CaLB)"/>
    <property type="match status" value="1"/>
</dbReference>
<dbReference type="InterPro" id="IPR000909">
    <property type="entry name" value="PLipase_C_PInositol-sp_X_dom"/>
</dbReference>
<evidence type="ECO:0000256" key="10">
    <source>
        <dbReference type="PIRSR" id="PIRSR000956-1"/>
    </source>
</evidence>
<dbReference type="CDD" id="cd08591">
    <property type="entry name" value="PI-PLCc_beta"/>
    <property type="match status" value="1"/>
</dbReference>